<protein>
    <submittedName>
        <fullName evidence="2">Tripartite tricarboxylate transporter substrate binding protein</fullName>
    </submittedName>
</protein>
<dbReference type="OrthoDB" id="7263028at2"/>
<comment type="similarity">
    <text evidence="1">Belongs to the UPF0065 (bug) family.</text>
</comment>
<dbReference type="Gene3D" id="3.40.190.10">
    <property type="entry name" value="Periplasmic binding protein-like II"/>
    <property type="match status" value="1"/>
</dbReference>
<accession>A0A4R5QLR5</accession>
<evidence type="ECO:0000313" key="2">
    <source>
        <dbReference type="EMBL" id="TDH63741.1"/>
    </source>
</evidence>
<dbReference type="EMBL" id="SMSJ01000004">
    <property type="protein sequence ID" value="TDH63741.1"/>
    <property type="molecule type" value="Genomic_DNA"/>
</dbReference>
<sequence>MSRADPSGKPRMTLPRRLLLSAVLAAPVIRTARAQAWPDRPISVVVPFLAGGSTDIAARIMAERMAPKLGAQARLIVENRAGAGGSVGAEWVRHRPADGYTLLLASASALGTNPAAFPQTTPYDPVEDFTQIAVVGGGPIVLVVPAASPFRTAQDLLAAVKAKPGGYTWATSGAGGIGHLTGEYLKMRAGGLKAEHVPYRGGSAVMEALAKGEVDYSLEVLASVATHVRDGLSRGLAVSSLTRHPLFPEIPTLDEVGLKGFEITTWNILAAPRGLPPEIADTLSRAVGAALTEGDTSQRLAQAGVDPARPGTPAGTRAFLAAEVAKFRAIVREAGLTLGRG</sequence>
<name>A0A4R5QLR5_9PROT</name>
<dbReference type="Proteomes" id="UP000295096">
    <property type="component" value="Unassembled WGS sequence"/>
</dbReference>
<dbReference type="PANTHER" id="PTHR42928:SF5">
    <property type="entry name" value="BLR1237 PROTEIN"/>
    <property type="match status" value="1"/>
</dbReference>
<evidence type="ECO:0000313" key="3">
    <source>
        <dbReference type="Proteomes" id="UP000295096"/>
    </source>
</evidence>
<dbReference type="Pfam" id="PF03401">
    <property type="entry name" value="TctC"/>
    <property type="match status" value="1"/>
</dbReference>
<dbReference type="Gene3D" id="3.40.190.150">
    <property type="entry name" value="Bordetella uptake gene, domain 1"/>
    <property type="match status" value="1"/>
</dbReference>
<dbReference type="PANTHER" id="PTHR42928">
    <property type="entry name" value="TRICARBOXYLATE-BINDING PROTEIN"/>
    <property type="match status" value="1"/>
</dbReference>
<dbReference type="InterPro" id="IPR042100">
    <property type="entry name" value="Bug_dom1"/>
</dbReference>
<evidence type="ECO:0000256" key="1">
    <source>
        <dbReference type="ARBA" id="ARBA00006987"/>
    </source>
</evidence>
<gene>
    <name evidence="2" type="ORF">E2C06_05290</name>
</gene>
<proteinExistence type="inferred from homology"/>
<keyword evidence="3" id="KW-1185">Reference proteome</keyword>
<dbReference type="PIRSF" id="PIRSF017082">
    <property type="entry name" value="YflP"/>
    <property type="match status" value="1"/>
</dbReference>
<organism evidence="2 3">
    <name type="scientific">Dankookia rubra</name>
    <dbReference type="NCBI Taxonomy" id="1442381"/>
    <lineage>
        <taxon>Bacteria</taxon>
        <taxon>Pseudomonadati</taxon>
        <taxon>Pseudomonadota</taxon>
        <taxon>Alphaproteobacteria</taxon>
        <taxon>Acetobacterales</taxon>
        <taxon>Roseomonadaceae</taxon>
        <taxon>Dankookia</taxon>
    </lineage>
</organism>
<dbReference type="InterPro" id="IPR005064">
    <property type="entry name" value="BUG"/>
</dbReference>
<dbReference type="SUPFAM" id="SSF53850">
    <property type="entry name" value="Periplasmic binding protein-like II"/>
    <property type="match status" value="1"/>
</dbReference>
<comment type="caution">
    <text evidence="2">The sequence shown here is derived from an EMBL/GenBank/DDBJ whole genome shotgun (WGS) entry which is preliminary data.</text>
</comment>
<reference evidence="2 3" key="1">
    <citation type="journal article" date="2016" name="J. Microbiol.">
        <title>Dankookia rubra gen. nov., sp. nov., an alphaproteobacterium isolated from sediment of a shallow stream.</title>
        <authorList>
            <person name="Kim W.H."/>
            <person name="Kim D.H."/>
            <person name="Kang K."/>
            <person name="Ahn T.Y."/>
        </authorList>
    </citation>
    <scope>NUCLEOTIDE SEQUENCE [LARGE SCALE GENOMIC DNA]</scope>
    <source>
        <strain evidence="2 3">JCM30602</strain>
    </source>
</reference>
<dbReference type="AlphaFoldDB" id="A0A4R5QLR5"/>